<protein>
    <submittedName>
        <fullName evidence="2">SHOCT domain-containing protein</fullName>
    </submittedName>
</protein>
<dbReference type="EMBL" id="CP159510">
    <property type="protein sequence ID" value="XCJ16987.1"/>
    <property type="molecule type" value="Genomic_DNA"/>
</dbReference>
<sequence length="32" mass="3673">MKKIHKAKQMLDAGIISDEEFSKIKAKLIVQM</sequence>
<dbReference type="RefSeq" id="WP_353948321.1">
    <property type="nucleotide sequence ID" value="NZ_CP159510.1"/>
</dbReference>
<feature type="domain" description="SHOCT" evidence="1">
    <location>
        <begin position="4"/>
        <end position="28"/>
    </location>
</feature>
<name>A0AAU8IFK6_9BACL</name>
<dbReference type="InterPro" id="IPR018649">
    <property type="entry name" value="SHOCT"/>
</dbReference>
<evidence type="ECO:0000313" key="2">
    <source>
        <dbReference type="EMBL" id="XCJ16987.1"/>
    </source>
</evidence>
<gene>
    <name evidence="2" type="ORF">ABNN70_00030</name>
</gene>
<accession>A0AAU8IFK6</accession>
<reference evidence="2" key="1">
    <citation type="submission" date="2024-06" db="EMBL/GenBank/DDBJ databases">
        <authorList>
            <person name="Fan A."/>
            <person name="Zhang F.Y."/>
            <person name="Zhang L."/>
        </authorList>
    </citation>
    <scope>NUCLEOTIDE SEQUENCE</scope>
    <source>
        <strain evidence="2">Y61</strain>
    </source>
</reference>
<organism evidence="2">
    <name type="scientific">Sporolactobacillus sp. Y61</name>
    <dbReference type="NCBI Taxonomy" id="3160863"/>
    <lineage>
        <taxon>Bacteria</taxon>
        <taxon>Bacillati</taxon>
        <taxon>Bacillota</taxon>
        <taxon>Bacilli</taxon>
        <taxon>Bacillales</taxon>
        <taxon>Sporolactobacillaceae</taxon>
        <taxon>Sporolactobacillus</taxon>
    </lineage>
</organism>
<dbReference type="AlphaFoldDB" id="A0AAU8IFK6"/>
<proteinExistence type="predicted"/>
<dbReference type="Pfam" id="PF09851">
    <property type="entry name" value="SHOCT"/>
    <property type="match status" value="1"/>
</dbReference>
<evidence type="ECO:0000259" key="1">
    <source>
        <dbReference type="Pfam" id="PF09851"/>
    </source>
</evidence>